<dbReference type="CTD" id="91369"/>
<organism evidence="3 4">
    <name type="scientific">Eublepharis macularius</name>
    <name type="common">Leopard gecko</name>
    <name type="synonym">Cyrtodactylus macularius</name>
    <dbReference type="NCBI Taxonomy" id="481883"/>
    <lineage>
        <taxon>Eukaryota</taxon>
        <taxon>Metazoa</taxon>
        <taxon>Chordata</taxon>
        <taxon>Craniata</taxon>
        <taxon>Vertebrata</taxon>
        <taxon>Euteleostomi</taxon>
        <taxon>Lepidosauria</taxon>
        <taxon>Squamata</taxon>
        <taxon>Bifurcata</taxon>
        <taxon>Gekkota</taxon>
        <taxon>Eublepharidae</taxon>
        <taxon>Eublepharinae</taxon>
        <taxon>Eublepharis</taxon>
    </lineage>
</organism>
<feature type="compositionally biased region" description="Low complexity" evidence="2">
    <location>
        <begin position="136"/>
        <end position="151"/>
    </location>
</feature>
<dbReference type="PANTHER" id="PTHR24192">
    <property type="entry name" value="ANKYRIN REPEAT DOMAIN 40"/>
    <property type="match status" value="1"/>
</dbReference>
<dbReference type="AlphaFoldDB" id="A0AA97JC00"/>
<gene>
    <name evidence="4" type="primary">ANKRD40</name>
</gene>
<dbReference type="GeneID" id="129329234"/>
<feature type="region of interest" description="Disordered" evidence="2">
    <location>
        <begin position="136"/>
        <end position="235"/>
    </location>
</feature>
<evidence type="ECO:0000256" key="1">
    <source>
        <dbReference type="PROSITE-ProRule" id="PRU00023"/>
    </source>
</evidence>
<dbReference type="Pfam" id="PF13637">
    <property type="entry name" value="Ank_4"/>
    <property type="match status" value="1"/>
</dbReference>
<reference evidence="4" key="1">
    <citation type="submission" date="2025-08" db="UniProtKB">
        <authorList>
            <consortium name="RefSeq"/>
        </authorList>
    </citation>
    <scope>IDENTIFICATION</scope>
    <source>
        <tissue evidence="4">Blood</tissue>
    </source>
</reference>
<keyword evidence="1" id="KW-0040">ANK repeat</keyword>
<feature type="compositionally biased region" description="Low complexity" evidence="2">
    <location>
        <begin position="220"/>
        <end position="231"/>
    </location>
</feature>
<dbReference type="PANTHER" id="PTHR24192:SF3">
    <property type="entry name" value="ANKYRIN REPEAT DOMAIN 40"/>
    <property type="match status" value="1"/>
</dbReference>
<protein>
    <submittedName>
        <fullName evidence="4">Ankyrin repeat domain-containing protein 40</fullName>
    </submittedName>
</protein>
<dbReference type="PROSITE" id="PS50088">
    <property type="entry name" value="ANK_REPEAT"/>
    <property type="match status" value="1"/>
</dbReference>
<dbReference type="Gene3D" id="1.25.40.20">
    <property type="entry name" value="Ankyrin repeat-containing domain"/>
    <property type="match status" value="1"/>
</dbReference>
<proteinExistence type="predicted"/>
<dbReference type="InterPro" id="IPR036770">
    <property type="entry name" value="Ankyrin_rpt-contain_sf"/>
</dbReference>
<dbReference type="InterPro" id="IPR002110">
    <property type="entry name" value="Ankyrin_rpt"/>
</dbReference>
<dbReference type="KEGG" id="emc:129329234"/>
<accession>A0AA97JC00</accession>
<dbReference type="SUPFAM" id="SSF48403">
    <property type="entry name" value="Ankyrin repeat"/>
    <property type="match status" value="1"/>
</dbReference>
<dbReference type="RefSeq" id="XP_054834681.1">
    <property type="nucleotide sequence ID" value="XM_054978706.1"/>
</dbReference>
<evidence type="ECO:0000313" key="3">
    <source>
        <dbReference type="Proteomes" id="UP001190640"/>
    </source>
</evidence>
<feature type="repeat" description="ANK" evidence="1">
    <location>
        <begin position="46"/>
        <end position="78"/>
    </location>
</feature>
<name>A0AA97JC00_EUBMA</name>
<evidence type="ECO:0000313" key="4">
    <source>
        <dbReference type="RefSeq" id="XP_054834681.1"/>
    </source>
</evidence>
<dbReference type="InterPro" id="IPR039195">
    <property type="entry name" value="ANKRD40"/>
</dbReference>
<evidence type="ECO:0000256" key="2">
    <source>
        <dbReference type="SAM" id="MobiDB-lite"/>
    </source>
</evidence>
<dbReference type="PROSITE" id="PS50297">
    <property type="entry name" value="ANK_REP_REGION"/>
    <property type="match status" value="1"/>
</dbReference>
<dbReference type="Proteomes" id="UP001190640">
    <property type="component" value="Chromosome 4"/>
</dbReference>
<dbReference type="SMART" id="SM00248">
    <property type="entry name" value="ANK"/>
    <property type="match status" value="1"/>
</dbReference>
<sequence length="366" mass="40705">MCKMTTATEEKELQERLREAAALGDIEDVQRLVEFGVSVNSQNEINGWTCLHWACKRNHAQVVSYLLSAGADKEILTVKEERPAQLTSKREIRKMLGVEDDDDLLDVKKESALPIIPNYLANPPFPYMYNSMSSSTTSISSSSLNGRLSPSLEQHNKDCPLSLPQVQVPGTAMLPCGKSPPAGSDGGVSRVPTAEHPEPVVQNGHVPPMPLPPSRTLSSPAAPKQPEAQQQNGSCGGPVPAFQPFFFTGAFPFSSMQELVLKVRIQNRTLKENDFIEIELDRQELTYNKLLRVCCCELGVNPEHVEKIRKLPNTVLRKDKDVARLQDFQELEVVLMMSDNDFLFRNAAPALTERPCYNKKASKLTY</sequence>
<keyword evidence="3" id="KW-1185">Reference proteome</keyword>